<name>A0A6A7B3T3_9PLEO</name>
<evidence type="ECO:0000256" key="2">
    <source>
        <dbReference type="ARBA" id="ARBA00004614"/>
    </source>
</evidence>
<evidence type="ECO:0000256" key="4">
    <source>
        <dbReference type="ARBA" id="ARBA00022692"/>
    </source>
</evidence>
<evidence type="ECO:0000256" key="8">
    <source>
        <dbReference type="ARBA" id="ARBA00023136"/>
    </source>
</evidence>
<keyword evidence="8" id="KW-0472">Membrane</keyword>
<comment type="similarity">
    <text evidence="3 9">Belongs to the KISH family.</text>
</comment>
<dbReference type="InterPro" id="IPR051523">
    <property type="entry name" value="KISH_domain"/>
</dbReference>
<evidence type="ECO:0000256" key="1">
    <source>
        <dbReference type="ARBA" id="ARBA00002154"/>
    </source>
</evidence>
<comment type="subcellular location">
    <subcellularLocation>
        <location evidence="2 9">Golgi apparatus membrane</location>
        <topology evidence="2 9">Single-pass type I membrane protein</topology>
    </subcellularLocation>
</comment>
<comment type="function">
    <text evidence="1 9">Involved in the early part of the secretory pathway.</text>
</comment>
<dbReference type="OrthoDB" id="10034655at2759"/>
<evidence type="ECO:0000256" key="5">
    <source>
        <dbReference type="ARBA" id="ARBA00022729"/>
    </source>
</evidence>
<gene>
    <name evidence="10" type="ORF">T440DRAFT_469747</name>
</gene>
<evidence type="ECO:0000313" key="10">
    <source>
        <dbReference type="EMBL" id="KAF2848998.1"/>
    </source>
</evidence>
<accession>A0A6A7B3T3</accession>
<dbReference type="PANTHER" id="PTHR13229">
    <property type="entry name" value="PROTEIN KISH-A"/>
    <property type="match status" value="1"/>
</dbReference>
<keyword evidence="6" id="KW-1133">Transmembrane helix</keyword>
<reference evidence="10" key="1">
    <citation type="submission" date="2020-01" db="EMBL/GenBank/DDBJ databases">
        <authorList>
            <consortium name="DOE Joint Genome Institute"/>
            <person name="Haridas S."/>
            <person name="Albert R."/>
            <person name="Binder M."/>
            <person name="Bloem J."/>
            <person name="Labutti K."/>
            <person name="Salamov A."/>
            <person name="Andreopoulos B."/>
            <person name="Baker S.E."/>
            <person name="Barry K."/>
            <person name="Bills G."/>
            <person name="Bluhm B.H."/>
            <person name="Cannon C."/>
            <person name="Castanera R."/>
            <person name="Culley D.E."/>
            <person name="Daum C."/>
            <person name="Ezra D."/>
            <person name="Gonzalez J.B."/>
            <person name="Henrissat B."/>
            <person name="Kuo A."/>
            <person name="Liang C."/>
            <person name="Lipzen A."/>
            <person name="Lutzoni F."/>
            <person name="Magnuson J."/>
            <person name="Mondo S."/>
            <person name="Nolan M."/>
            <person name="Ohm R."/>
            <person name="Pangilinan J."/>
            <person name="Park H.-J."/>
            <person name="Ramirez L."/>
            <person name="Alfaro M."/>
            <person name="Sun H."/>
            <person name="Tritt A."/>
            <person name="Yoshinaga Y."/>
            <person name="Zwiers L.-H."/>
            <person name="Turgeon B.G."/>
            <person name="Goodwin S.B."/>
            <person name="Spatafora J.W."/>
            <person name="Crous P.W."/>
            <person name="Grigoriev I.V."/>
        </authorList>
    </citation>
    <scope>NUCLEOTIDE SEQUENCE</scope>
    <source>
        <strain evidence="10">IPT5</strain>
    </source>
</reference>
<keyword evidence="4 10" id="KW-0812">Transmembrane</keyword>
<sequence length="72" mass="8003">MTALFNFQSLLLVILLTICTSTYAHSLSPGVIDRNKDNYFVSPFWKAARVGERLSPYVSIACVVMAALEFMA</sequence>
<organism evidence="10 11">
    <name type="scientific">Plenodomus tracheiphilus IPT5</name>
    <dbReference type="NCBI Taxonomy" id="1408161"/>
    <lineage>
        <taxon>Eukaryota</taxon>
        <taxon>Fungi</taxon>
        <taxon>Dikarya</taxon>
        <taxon>Ascomycota</taxon>
        <taxon>Pezizomycotina</taxon>
        <taxon>Dothideomycetes</taxon>
        <taxon>Pleosporomycetidae</taxon>
        <taxon>Pleosporales</taxon>
        <taxon>Pleosporineae</taxon>
        <taxon>Leptosphaeriaceae</taxon>
        <taxon>Plenodomus</taxon>
    </lineage>
</organism>
<dbReference type="AlphaFoldDB" id="A0A6A7B3T3"/>
<dbReference type="EMBL" id="MU006314">
    <property type="protein sequence ID" value="KAF2848998.1"/>
    <property type="molecule type" value="Genomic_DNA"/>
</dbReference>
<evidence type="ECO:0000313" key="11">
    <source>
        <dbReference type="Proteomes" id="UP000799423"/>
    </source>
</evidence>
<dbReference type="GO" id="GO:0000139">
    <property type="term" value="C:Golgi membrane"/>
    <property type="evidence" value="ECO:0007669"/>
    <property type="project" value="UniProtKB-SubCell"/>
</dbReference>
<keyword evidence="7 9" id="KW-0333">Golgi apparatus</keyword>
<keyword evidence="5 9" id="KW-0732">Signal</keyword>
<feature type="signal peptide" evidence="9">
    <location>
        <begin position="1"/>
        <end position="24"/>
    </location>
</feature>
<proteinExistence type="inferred from homology"/>
<evidence type="ECO:0000256" key="9">
    <source>
        <dbReference type="RuleBase" id="RU910717"/>
    </source>
</evidence>
<dbReference type="Proteomes" id="UP000799423">
    <property type="component" value="Unassembled WGS sequence"/>
</dbReference>
<dbReference type="InterPro" id="IPR009653">
    <property type="entry name" value="Ksh1"/>
</dbReference>
<keyword evidence="11" id="KW-1185">Reference proteome</keyword>
<evidence type="ECO:0000256" key="7">
    <source>
        <dbReference type="ARBA" id="ARBA00023034"/>
    </source>
</evidence>
<evidence type="ECO:0000256" key="3">
    <source>
        <dbReference type="ARBA" id="ARBA00008961"/>
    </source>
</evidence>
<dbReference type="Pfam" id="PF06842">
    <property type="entry name" value="DUF1242"/>
    <property type="match status" value="1"/>
</dbReference>
<feature type="chain" id="PRO_5025705898" description="Protein kish" evidence="9">
    <location>
        <begin position="25"/>
        <end position="72"/>
    </location>
</feature>
<protein>
    <recommendedName>
        <fullName evidence="9">Protein kish</fullName>
    </recommendedName>
</protein>
<evidence type="ECO:0000256" key="6">
    <source>
        <dbReference type="ARBA" id="ARBA00022989"/>
    </source>
</evidence>